<dbReference type="InterPro" id="IPR004089">
    <property type="entry name" value="MCPsignal_dom"/>
</dbReference>
<comment type="subcellular location">
    <subcellularLocation>
        <location evidence="1">Membrane</location>
    </subcellularLocation>
</comment>
<feature type="domain" description="NIT" evidence="8">
    <location>
        <begin position="47"/>
        <end position="294"/>
    </location>
</feature>
<dbReference type="Pfam" id="PF00015">
    <property type="entry name" value="MCPsignal"/>
    <property type="match status" value="1"/>
</dbReference>
<dbReference type="InterPro" id="IPR013587">
    <property type="entry name" value="Nitrate/nitrite_sensing"/>
</dbReference>
<dbReference type="InterPro" id="IPR003660">
    <property type="entry name" value="HAMP_dom"/>
</dbReference>
<feature type="domain" description="HAMP" evidence="7">
    <location>
        <begin position="325"/>
        <end position="379"/>
    </location>
</feature>
<evidence type="ECO:0000259" key="6">
    <source>
        <dbReference type="PROSITE" id="PS50111"/>
    </source>
</evidence>
<dbReference type="Pfam" id="PF08376">
    <property type="entry name" value="NIT"/>
    <property type="match status" value="1"/>
</dbReference>
<dbReference type="Proteomes" id="UP000294614">
    <property type="component" value="Unassembled WGS sequence"/>
</dbReference>
<dbReference type="PROSITE" id="PS50885">
    <property type="entry name" value="HAMP"/>
    <property type="match status" value="1"/>
</dbReference>
<evidence type="ECO:0000259" key="7">
    <source>
        <dbReference type="PROSITE" id="PS50885"/>
    </source>
</evidence>
<feature type="domain" description="Methyl-accepting transducer" evidence="6">
    <location>
        <begin position="384"/>
        <end position="620"/>
    </location>
</feature>
<dbReference type="SMART" id="SM00283">
    <property type="entry name" value="MA"/>
    <property type="match status" value="1"/>
</dbReference>
<dbReference type="PANTHER" id="PTHR32089:SF112">
    <property type="entry name" value="LYSOZYME-LIKE PROTEIN-RELATED"/>
    <property type="match status" value="1"/>
</dbReference>
<comment type="caution">
    <text evidence="9">The sequence shown here is derived from an EMBL/GenBank/DDBJ whole genome shotgun (WGS) entry which is preliminary data.</text>
</comment>
<dbReference type="RefSeq" id="WP_165871320.1">
    <property type="nucleotide sequence ID" value="NZ_SMGG01000006.1"/>
</dbReference>
<dbReference type="AlphaFoldDB" id="A0A4R1K5P1"/>
<dbReference type="PANTHER" id="PTHR32089">
    <property type="entry name" value="METHYL-ACCEPTING CHEMOTAXIS PROTEIN MCPB"/>
    <property type="match status" value="1"/>
</dbReference>
<protein>
    <submittedName>
        <fullName evidence="9">Methyl-accepting chemotaxis protein</fullName>
    </submittedName>
</protein>
<dbReference type="FunFam" id="1.10.287.950:FF:000001">
    <property type="entry name" value="Methyl-accepting chemotaxis sensory transducer"/>
    <property type="match status" value="1"/>
</dbReference>
<evidence type="ECO:0000256" key="1">
    <source>
        <dbReference type="ARBA" id="ARBA00004370"/>
    </source>
</evidence>
<evidence type="ECO:0000256" key="2">
    <source>
        <dbReference type="ARBA" id="ARBA00023224"/>
    </source>
</evidence>
<comment type="similarity">
    <text evidence="3">Belongs to the methyl-accepting chemotaxis (MCP) protein family.</text>
</comment>
<dbReference type="CDD" id="cd06225">
    <property type="entry name" value="HAMP"/>
    <property type="match status" value="1"/>
</dbReference>
<evidence type="ECO:0000313" key="10">
    <source>
        <dbReference type="Proteomes" id="UP000294614"/>
    </source>
</evidence>
<keyword evidence="5" id="KW-1133">Transmembrane helix</keyword>
<keyword evidence="5" id="KW-0812">Transmembrane</keyword>
<dbReference type="Gene3D" id="1.10.287.950">
    <property type="entry name" value="Methyl-accepting chemotaxis protein"/>
    <property type="match status" value="1"/>
</dbReference>
<keyword evidence="2 4" id="KW-0807">Transducer</keyword>
<dbReference type="PROSITE" id="PS50906">
    <property type="entry name" value="NIT"/>
    <property type="match status" value="1"/>
</dbReference>
<accession>A0A4R1K5P1</accession>
<evidence type="ECO:0000313" key="9">
    <source>
        <dbReference type="EMBL" id="TCK59518.1"/>
    </source>
</evidence>
<proteinExistence type="inferred from homology"/>
<dbReference type="SUPFAM" id="SSF58104">
    <property type="entry name" value="Methyl-accepting chemotaxis protein (MCP) signaling domain"/>
    <property type="match status" value="1"/>
</dbReference>
<keyword evidence="10" id="KW-1185">Reference proteome</keyword>
<dbReference type="CDD" id="cd11386">
    <property type="entry name" value="MCP_signal"/>
    <property type="match status" value="1"/>
</dbReference>
<dbReference type="SMART" id="SM00304">
    <property type="entry name" value="HAMP"/>
    <property type="match status" value="1"/>
</dbReference>
<sequence>MSIKKKITLAVIFPVAALLFYSFSSMYSNYASYKGMQQVKALVDTSSVISRLVHELQKERGMTSGFIASGGNKFAGELPVQRQATDKAAEELSVFLEEADVPVELKAEISSVLNKASGRNDIRRKADSADIPVAEAAGFYTGINNSLLSVVYGVSGITDNAEVSRSILSYAGFLYAKEKAGLERAFLTTVLSKGNFGSGDFGRYSGINAEQNTYISLFLSTASKELKEIYAQTAGSEEFRRVDELRKSVASKSDGQAIGIDPEEWFSASTARINQLKAADDKIALSIEDKTNSLVKMSLAALITNIVIAVASMAALLVLVYIIHFSIVSSIARLTKLTAALNSSDADLTSRLNITTKDELQELAENVNTFIAGIGNIVSEVKHTAAVLASSSSELAATAEQLTATVADQSGQVSDIASAMEEMNVTSHTINSHIGEAQQLTDEAFDSTDKGSRQLQTAVNMVDGIRVSTDNLSKAINRLNVSSGKIGDIVFAISDIADQTNLLALNAAIEAARAGDAGRGFAVVADEVRKLAEKTQTATQEIVSIIKQLSDDAKSADSVMTDAKRNVENGVRAIMDTDVIFGQIQTAVGSVKESNDFVSVSIGEQSCAIENSTENTAKFSKGIQESAAAVTQISMTVADLERQAVELNSLMERFKTA</sequence>
<dbReference type="Pfam" id="PF00672">
    <property type="entry name" value="HAMP"/>
    <property type="match status" value="1"/>
</dbReference>
<evidence type="ECO:0000259" key="8">
    <source>
        <dbReference type="PROSITE" id="PS50906"/>
    </source>
</evidence>
<keyword evidence="5" id="KW-0472">Membrane</keyword>
<dbReference type="GO" id="GO:0016020">
    <property type="term" value="C:membrane"/>
    <property type="evidence" value="ECO:0007669"/>
    <property type="project" value="UniProtKB-SubCell"/>
</dbReference>
<organism evidence="9 10">
    <name type="scientific">Seleniivibrio woodruffii</name>
    <dbReference type="NCBI Taxonomy" id="1078050"/>
    <lineage>
        <taxon>Bacteria</taxon>
        <taxon>Pseudomonadati</taxon>
        <taxon>Deferribacterota</taxon>
        <taxon>Deferribacteres</taxon>
        <taxon>Deferribacterales</taxon>
        <taxon>Geovibrionaceae</taxon>
        <taxon>Seleniivibrio</taxon>
    </lineage>
</organism>
<reference evidence="9 10" key="1">
    <citation type="submission" date="2019-03" db="EMBL/GenBank/DDBJ databases">
        <title>Genomic Encyclopedia of Type Strains, Phase IV (KMG-IV): sequencing the most valuable type-strain genomes for metagenomic binning, comparative biology and taxonomic classification.</title>
        <authorList>
            <person name="Goeker M."/>
        </authorList>
    </citation>
    <scope>NUCLEOTIDE SEQUENCE [LARGE SCALE GENOMIC DNA]</scope>
    <source>
        <strain evidence="9 10">DSM 24984</strain>
    </source>
</reference>
<dbReference type="GO" id="GO:0006935">
    <property type="term" value="P:chemotaxis"/>
    <property type="evidence" value="ECO:0007669"/>
    <property type="project" value="UniProtKB-ARBA"/>
</dbReference>
<dbReference type="GO" id="GO:0007165">
    <property type="term" value="P:signal transduction"/>
    <property type="evidence" value="ECO:0007669"/>
    <property type="project" value="UniProtKB-KW"/>
</dbReference>
<feature type="transmembrane region" description="Helical" evidence="5">
    <location>
        <begin position="299"/>
        <end position="323"/>
    </location>
</feature>
<evidence type="ECO:0000256" key="3">
    <source>
        <dbReference type="ARBA" id="ARBA00029447"/>
    </source>
</evidence>
<dbReference type="InterPro" id="IPR010910">
    <property type="entry name" value="Nitrate/nitrite_sensing_bac"/>
</dbReference>
<evidence type="ECO:0000256" key="5">
    <source>
        <dbReference type="SAM" id="Phobius"/>
    </source>
</evidence>
<dbReference type="PROSITE" id="PS50111">
    <property type="entry name" value="CHEMOTAXIS_TRANSDUC_2"/>
    <property type="match status" value="1"/>
</dbReference>
<dbReference type="EMBL" id="SMGG01000006">
    <property type="protein sequence ID" value="TCK59518.1"/>
    <property type="molecule type" value="Genomic_DNA"/>
</dbReference>
<name>A0A4R1K5P1_9BACT</name>
<evidence type="ECO:0000256" key="4">
    <source>
        <dbReference type="PROSITE-ProRule" id="PRU00284"/>
    </source>
</evidence>
<gene>
    <name evidence="9" type="ORF">C8D98_2452</name>
</gene>